<feature type="transmembrane region" description="Helical" evidence="6">
    <location>
        <begin position="88"/>
        <end position="112"/>
    </location>
</feature>
<keyword evidence="8" id="KW-1185">Reference proteome</keyword>
<dbReference type="OrthoDB" id="106838at2"/>
<comment type="similarity">
    <text evidence="2">Belongs to the autoinducer-2 exporter (AI-2E) (TC 2.A.86) family.</text>
</comment>
<evidence type="ECO:0000313" key="8">
    <source>
        <dbReference type="Proteomes" id="UP000199233"/>
    </source>
</evidence>
<keyword evidence="3 6" id="KW-0812">Transmembrane</keyword>
<proteinExistence type="inferred from homology"/>
<accession>A0A1H9D0C9</accession>
<feature type="transmembrane region" description="Helical" evidence="6">
    <location>
        <begin position="48"/>
        <end position="76"/>
    </location>
</feature>
<evidence type="ECO:0000256" key="1">
    <source>
        <dbReference type="ARBA" id="ARBA00004141"/>
    </source>
</evidence>
<keyword evidence="5 6" id="KW-0472">Membrane</keyword>
<feature type="transmembrane region" description="Helical" evidence="6">
    <location>
        <begin position="298"/>
        <end position="320"/>
    </location>
</feature>
<name>A0A1H9D0C9_9GAMM</name>
<dbReference type="GO" id="GO:0016020">
    <property type="term" value="C:membrane"/>
    <property type="evidence" value="ECO:0007669"/>
    <property type="project" value="UniProtKB-SubCell"/>
</dbReference>
<organism evidence="7 8">
    <name type="scientific">Solimonas aquatica</name>
    <dbReference type="NCBI Taxonomy" id="489703"/>
    <lineage>
        <taxon>Bacteria</taxon>
        <taxon>Pseudomonadati</taxon>
        <taxon>Pseudomonadota</taxon>
        <taxon>Gammaproteobacteria</taxon>
        <taxon>Nevskiales</taxon>
        <taxon>Nevskiaceae</taxon>
        <taxon>Solimonas</taxon>
    </lineage>
</organism>
<evidence type="ECO:0000256" key="2">
    <source>
        <dbReference type="ARBA" id="ARBA00009773"/>
    </source>
</evidence>
<dbReference type="AlphaFoldDB" id="A0A1H9D0C9"/>
<comment type="subcellular location">
    <subcellularLocation>
        <location evidence="1">Membrane</location>
        <topology evidence="1">Multi-pass membrane protein</topology>
    </subcellularLocation>
</comment>
<reference evidence="8" key="1">
    <citation type="submission" date="2016-10" db="EMBL/GenBank/DDBJ databases">
        <authorList>
            <person name="Varghese N."/>
            <person name="Submissions S."/>
        </authorList>
    </citation>
    <scope>NUCLEOTIDE SEQUENCE [LARGE SCALE GENOMIC DNA]</scope>
    <source>
        <strain evidence="8">DSM 25927</strain>
    </source>
</reference>
<feature type="transmembrane region" description="Helical" evidence="6">
    <location>
        <begin position="261"/>
        <end position="291"/>
    </location>
</feature>
<feature type="transmembrane region" description="Helical" evidence="6">
    <location>
        <begin position="332"/>
        <end position="362"/>
    </location>
</feature>
<dbReference type="PANTHER" id="PTHR21716">
    <property type="entry name" value="TRANSMEMBRANE PROTEIN"/>
    <property type="match status" value="1"/>
</dbReference>
<dbReference type="PANTHER" id="PTHR21716:SF4">
    <property type="entry name" value="TRANSMEMBRANE PROTEIN 245"/>
    <property type="match status" value="1"/>
</dbReference>
<evidence type="ECO:0000256" key="5">
    <source>
        <dbReference type="ARBA" id="ARBA00023136"/>
    </source>
</evidence>
<dbReference type="Pfam" id="PF01594">
    <property type="entry name" value="AI-2E_transport"/>
    <property type="match status" value="1"/>
</dbReference>
<evidence type="ECO:0000256" key="4">
    <source>
        <dbReference type="ARBA" id="ARBA00022989"/>
    </source>
</evidence>
<dbReference type="Proteomes" id="UP000199233">
    <property type="component" value="Unassembled WGS sequence"/>
</dbReference>
<keyword evidence="4 6" id="KW-1133">Transmembrane helix</keyword>
<sequence length="383" mass="41242">MADHAKRAATNAALSLRAPRSASGSPPVAEDAAWHRRLRTLSLMFFTLGGLALCYTLAAPFLPAASWALALAVLFAPLQRRLEALLKLPGLAALFSLLIIALIVVVPGSFVVQQLLMQLISGAQLVQAKVQSGEWQRLIEAQPRLMPLVAWVEQRIDVAGAVATLSSRLTAAAGPLVRGSAYQLLGFCLSFYLLFFFLRDRHSALHAMRRLLPLRDAEMDHLFLRVDDTIVATVYGTLAVALAQGLLGGLMFWWLDLPAPLLWSLVMSILAAVPMLGAFVVWLPAAVFLALQGSPGKALILILWGLMVVGTIDNLLRPILIGRRLKLHTVLAFISLVGGLLLFGAAGLILGPVILTVTRVLLEIWQTRSQTADAIPASPDAGD</sequence>
<dbReference type="InterPro" id="IPR002549">
    <property type="entry name" value="AI-2E-like"/>
</dbReference>
<feature type="transmembrane region" description="Helical" evidence="6">
    <location>
        <begin position="229"/>
        <end position="255"/>
    </location>
</feature>
<dbReference type="STRING" id="489703.SAMN04488038_103232"/>
<dbReference type="EMBL" id="FOFS01000003">
    <property type="protein sequence ID" value="SEQ06218.1"/>
    <property type="molecule type" value="Genomic_DNA"/>
</dbReference>
<dbReference type="RefSeq" id="WP_093283021.1">
    <property type="nucleotide sequence ID" value="NZ_FOFS01000003.1"/>
</dbReference>
<evidence type="ECO:0000256" key="3">
    <source>
        <dbReference type="ARBA" id="ARBA00022692"/>
    </source>
</evidence>
<gene>
    <name evidence="7" type="ORF">SAMN04488038_103232</name>
</gene>
<feature type="transmembrane region" description="Helical" evidence="6">
    <location>
        <begin position="180"/>
        <end position="198"/>
    </location>
</feature>
<evidence type="ECO:0000313" key="7">
    <source>
        <dbReference type="EMBL" id="SEQ06218.1"/>
    </source>
</evidence>
<evidence type="ECO:0000256" key="6">
    <source>
        <dbReference type="SAM" id="Phobius"/>
    </source>
</evidence>
<protein>
    <submittedName>
        <fullName evidence="7">Predicted PurR-regulated permease PerM</fullName>
    </submittedName>
</protein>